<dbReference type="PATRIC" id="fig|1598.90.peg.858"/>
<evidence type="ECO:0000313" key="10">
    <source>
        <dbReference type="EMBL" id="OTA85259.1"/>
    </source>
</evidence>
<dbReference type="InterPro" id="IPR000683">
    <property type="entry name" value="Gfo/Idh/MocA-like_OxRdtase_N"/>
</dbReference>
<dbReference type="Proteomes" id="UP000194219">
    <property type="component" value="Unassembled WGS sequence"/>
</dbReference>
<evidence type="ECO:0000313" key="23">
    <source>
        <dbReference type="Proteomes" id="UP000194286"/>
    </source>
</evidence>
<evidence type="ECO:0000313" key="5">
    <source>
        <dbReference type="EMBL" id="MRG74320.1"/>
    </source>
</evidence>
<evidence type="ECO:0000313" key="13">
    <source>
        <dbReference type="EMBL" id="PWT43577.1"/>
    </source>
</evidence>
<dbReference type="InterPro" id="IPR055170">
    <property type="entry name" value="GFO_IDH_MocA-like_dom"/>
</dbReference>
<dbReference type="EMBL" id="PTLS01000049">
    <property type="protein sequence ID" value="RMX24482.1"/>
    <property type="molecule type" value="Genomic_DNA"/>
</dbReference>
<dbReference type="Proteomes" id="UP000215747">
    <property type="component" value="Unassembled WGS sequence"/>
</dbReference>
<evidence type="ECO:0000313" key="27">
    <source>
        <dbReference type="Proteomes" id="UP000276940"/>
    </source>
</evidence>
<proteinExistence type="predicted"/>
<dbReference type="EMBL" id="JOSX01000013">
    <property type="protein sequence ID" value="KEK15540.1"/>
    <property type="molecule type" value="Genomic_DNA"/>
</dbReference>
<evidence type="ECO:0000313" key="25">
    <source>
        <dbReference type="Proteomes" id="UP000245866"/>
    </source>
</evidence>
<reference evidence="8 20" key="5">
    <citation type="submission" date="2016-10" db="EMBL/GenBank/DDBJ databases">
        <title>Genome sequence of Lactobacillus reuteri 121, a source of glucan and fructan exopolysaccharides.</title>
        <authorList>
            <person name="Gangoiti J."/>
            <person name="Lammerts Van Bueren A."/>
            <person name="Dijkhuizen L."/>
        </authorList>
    </citation>
    <scope>NUCLEOTIDE SEQUENCE [LARGE SCALE GENOMIC DNA]</scope>
    <source>
        <strain evidence="8 20">121</strain>
    </source>
</reference>
<accession>A0A073JQ24</accession>
<reference evidence="15 28" key="16">
    <citation type="submission" date="2019-07" db="EMBL/GenBank/DDBJ databases">
        <title>Gastrointestinal microbiota of Peromyscus leucopus, the white-footed mouse.</title>
        <authorList>
            <person name="Milovic A."/>
            <person name="Bassam K."/>
            <person name="Barbour A.G."/>
        </authorList>
    </citation>
    <scope>NUCLEOTIDE SEQUENCE [LARGE SCALE GENOMIC DNA]</scope>
    <source>
        <strain evidence="15 28">LL7</strain>
    </source>
</reference>
<dbReference type="Proteomes" id="UP000245866">
    <property type="component" value="Unassembled WGS sequence"/>
</dbReference>
<evidence type="ECO:0000313" key="31">
    <source>
        <dbReference type="Proteomes" id="UP000587270"/>
    </source>
</evidence>
<dbReference type="Proteomes" id="UP000276940">
    <property type="component" value="Unassembled WGS sequence"/>
</dbReference>
<dbReference type="Proteomes" id="UP000027731">
    <property type="component" value="Unassembled WGS sequence"/>
</dbReference>
<evidence type="ECO:0000259" key="2">
    <source>
        <dbReference type="Pfam" id="PF22725"/>
    </source>
</evidence>
<dbReference type="EMBL" id="MCNS01000004">
    <property type="protein sequence ID" value="OCX49181.1"/>
    <property type="molecule type" value="Genomic_DNA"/>
</dbReference>
<dbReference type="EMBL" id="MWVS01000080">
    <property type="protein sequence ID" value="OPG88126.1"/>
    <property type="molecule type" value="Genomic_DNA"/>
</dbReference>
<evidence type="ECO:0000313" key="24">
    <source>
        <dbReference type="Proteomes" id="UP000215747"/>
    </source>
</evidence>
<reference evidence="10 23" key="3">
    <citation type="submission" date="2016-09" db="EMBL/GenBank/DDBJ databases">
        <title>Lactobacillus reuteri KLR3005, genome sequencing and assembly.</title>
        <authorList>
            <person name="Lee J.-Y."/>
            <person name="Kim E.B."/>
            <person name="Choi Y.-J."/>
        </authorList>
    </citation>
    <scope>NUCLEOTIDE SEQUENCE [LARGE SCALE GENOMIC DNA]</scope>
    <source>
        <strain evidence="10 23">KLR3005</strain>
    </source>
</reference>
<evidence type="ECO:0000313" key="17">
    <source>
        <dbReference type="EMBL" id="TGB10502.1"/>
    </source>
</evidence>
<dbReference type="SUPFAM" id="SSF55347">
    <property type="entry name" value="Glyceraldehyde-3-phosphate dehydrogenase-like, C-terminal domain"/>
    <property type="match status" value="1"/>
</dbReference>
<reference evidence="9 21" key="6">
    <citation type="submission" date="2017-03" db="EMBL/GenBank/DDBJ databases">
        <title>Antibiotic resistance of probiotic microorganisms.</title>
        <authorList>
            <person name="Sanudo A.I."/>
            <person name="Olivares M."/>
            <person name="Banuelos O."/>
        </authorList>
    </citation>
    <scope>NUCLEOTIDE SEQUENCE [LARGE SCALE GENOMIC DNA]</scope>
    <source>
        <strain evidence="9 21">CECT8605</strain>
    </source>
</reference>
<evidence type="ECO:0000313" key="4">
    <source>
        <dbReference type="EMBL" id="MRG69795.1"/>
    </source>
</evidence>
<dbReference type="AlphaFoldDB" id="A0A073JQ24"/>
<protein>
    <submittedName>
        <fullName evidence="3 4">Oxidoreductase</fullName>
    </submittedName>
</protein>
<reference evidence="17" key="15">
    <citation type="submission" date="2019-04" db="EMBL/GenBank/DDBJ databases">
        <authorList>
            <person name="Bisanz J.E."/>
            <person name="Chagwedera N.D."/>
            <person name="Chawla A."/>
            <person name="Turnbaugh P.J."/>
        </authorList>
    </citation>
    <scope>NUCLEOTIDE SEQUENCE</scope>
    <source>
        <strain evidence="17">I8-5</strain>
    </source>
</reference>
<dbReference type="Proteomes" id="UP000245980">
    <property type="component" value="Unassembled WGS sequence"/>
</dbReference>
<evidence type="ECO:0000313" key="30">
    <source>
        <dbReference type="Proteomes" id="UP000452188"/>
    </source>
</evidence>
<reference evidence="11 22" key="4">
    <citation type="submission" date="2016-09" db="EMBL/GenBank/DDBJ databases">
        <title>Lactobacillus reuteri KLR3006, genome sequencing and assembly.</title>
        <authorList>
            <person name="Lee J.-Y."/>
            <person name="Kim E.B."/>
            <person name="Choi Y.-J."/>
        </authorList>
    </citation>
    <scope>NUCLEOTIDE SEQUENCE [LARGE SCALE GENOMIC DNA]</scope>
    <source>
        <strain evidence="11 22">KLR3006</strain>
    </source>
</reference>
<dbReference type="GO" id="GO:0000166">
    <property type="term" value="F:nucleotide binding"/>
    <property type="evidence" value="ECO:0007669"/>
    <property type="project" value="InterPro"/>
</dbReference>
<dbReference type="EMBL" id="WJNE01000027">
    <property type="protein sequence ID" value="MRG69795.1"/>
    <property type="molecule type" value="Genomic_DNA"/>
</dbReference>
<dbReference type="RefSeq" id="WP_003674786.1">
    <property type="nucleotide sequence ID" value="NZ_CABFNG010000066.1"/>
</dbReference>
<evidence type="ECO:0000313" key="18">
    <source>
        <dbReference type="Proteomes" id="UP000027731"/>
    </source>
</evidence>
<dbReference type="PANTHER" id="PTHR43054">
    <property type="match status" value="1"/>
</dbReference>
<dbReference type="Proteomes" id="UP000189795">
    <property type="component" value="Unassembled WGS sequence"/>
</dbReference>
<dbReference type="Proteomes" id="UP000194286">
    <property type="component" value="Unassembled WGS sequence"/>
</dbReference>
<reference evidence="16 27" key="11">
    <citation type="journal article" date="2018" name="J Appl Environ Microbiol">
        <title>The gut symbionts Lactobacillus reuteri R2lc and 2010 encode a polyketide synthase cluster that activates the mammalian aryl-hydrocarbon receptor.</title>
        <authorList>
            <person name="Ozcam M."/>
            <person name="Roos S."/>
            <person name="Van Pijkeren J.P."/>
        </authorList>
    </citation>
    <scope>NUCLEOTIDE SEQUENCE [LARGE SCALE GENOMIC DNA]</scope>
    <source>
        <strain evidence="16 27">R2lc</strain>
    </source>
</reference>
<dbReference type="Gene3D" id="3.30.360.10">
    <property type="entry name" value="Dihydrodipicolinate Reductase, domain 2"/>
    <property type="match status" value="1"/>
</dbReference>
<dbReference type="EMBL" id="MIMU01000085">
    <property type="protein sequence ID" value="OTA85259.1"/>
    <property type="molecule type" value="Genomic_DNA"/>
</dbReference>
<dbReference type="EMBL" id="MIMV01000066">
    <property type="protein sequence ID" value="OTA91254.1"/>
    <property type="molecule type" value="Genomic_DNA"/>
</dbReference>
<evidence type="ECO:0000313" key="16">
    <source>
        <dbReference type="EMBL" id="RMX24482.1"/>
    </source>
</evidence>
<dbReference type="Pfam" id="PF22725">
    <property type="entry name" value="GFO_IDH_MocA_C3"/>
    <property type="match status" value="1"/>
</dbReference>
<organism evidence="3 18">
    <name type="scientific">Limosilactobacillus reuteri</name>
    <name type="common">Lactobacillus reuteri</name>
    <dbReference type="NCBI Taxonomy" id="1598"/>
    <lineage>
        <taxon>Bacteria</taxon>
        <taxon>Bacillati</taxon>
        <taxon>Bacillota</taxon>
        <taxon>Bacilli</taxon>
        <taxon>Lactobacillales</taxon>
        <taxon>Lactobacillaceae</taxon>
        <taxon>Limosilactobacillus</taxon>
    </lineage>
</organism>
<reference evidence="24" key="7">
    <citation type="submission" date="2017-05" db="EMBL/GenBank/DDBJ databases">
        <authorList>
            <person name="Lin X.B."/>
            <person name="Stothard P."/>
            <person name="Tasseva G."/>
            <person name="Walter J."/>
        </authorList>
    </citation>
    <scope>NUCLEOTIDE SEQUENCE [LARGE SCALE GENOMIC DNA]</scope>
    <source>
        <strain evidence="24">114h</strain>
    </source>
</reference>
<dbReference type="Proteomes" id="UP000430985">
    <property type="component" value="Unassembled WGS sequence"/>
</dbReference>
<evidence type="ECO:0000313" key="14">
    <source>
        <dbReference type="EMBL" id="PWT48452.1"/>
    </source>
</evidence>
<feature type="domain" description="Gfo/Idh/MocA-like oxidoreductase N-terminal" evidence="1">
    <location>
        <begin position="3"/>
        <end position="114"/>
    </location>
</feature>
<dbReference type="Gene3D" id="3.40.50.720">
    <property type="entry name" value="NAD(P)-binding Rossmann-like Domain"/>
    <property type="match status" value="1"/>
</dbReference>
<evidence type="ECO:0000313" key="21">
    <source>
        <dbReference type="Proteomes" id="UP000189795"/>
    </source>
</evidence>
<reference evidence="3 18" key="1">
    <citation type="submission" date="2014-06" db="EMBL/GenBank/DDBJ databases">
        <title>Genetic determinant of reutericyclin biosynthesis of Lactobacillus reuteri.</title>
        <authorList>
            <person name="Lin X."/>
            <person name="Duar R."/>
            <person name="Walter J."/>
            <person name="Gaenzle M."/>
        </authorList>
    </citation>
    <scope>NUCLEOTIDE SEQUENCE [LARGE SCALE GENOMIC DNA]</scope>
    <source>
        <strain evidence="3 18">LTH2584</strain>
    </source>
</reference>
<evidence type="ECO:0000313" key="9">
    <source>
        <dbReference type="EMBL" id="OPG88126.1"/>
    </source>
</evidence>
<evidence type="ECO:0000313" key="26">
    <source>
        <dbReference type="Proteomes" id="UP000245980"/>
    </source>
</evidence>
<dbReference type="EMBL" id="WJMV01000001">
    <property type="protein sequence ID" value="MRG74320.1"/>
    <property type="molecule type" value="Genomic_DNA"/>
</dbReference>
<dbReference type="PANTHER" id="PTHR43054:SF1">
    <property type="entry name" value="SCYLLO-INOSITOL 2-DEHYDROGENASE (NADP(+)) IOLU"/>
    <property type="match status" value="1"/>
</dbReference>
<evidence type="ECO:0000313" key="15">
    <source>
        <dbReference type="EMBL" id="QDR72084.1"/>
    </source>
</evidence>
<dbReference type="Proteomes" id="UP000095141">
    <property type="component" value="Unassembled WGS sequence"/>
</dbReference>
<gene>
    <name evidence="9" type="ORF">B5D07_07270</name>
    <name evidence="7" type="ORF">BFD03_02865</name>
    <name evidence="10" type="ORF">BHL82_05655</name>
    <name evidence="11" type="ORF">BHL83_03530</name>
    <name evidence="8" type="ORF">BJI45_10795</name>
    <name evidence="16" type="ORF">C5O77_09635</name>
    <name evidence="12" type="ORF">CBF96_06285</name>
    <name evidence="13" type="ORF">DKZ22_00500</name>
    <name evidence="14" type="ORF">DKZ23_02860</name>
    <name evidence="17" type="ORF">E5F87_07560</name>
    <name evidence="15" type="ORF">FOD75_02690</name>
    <name evidence="5" type="ORF">GIX79_00790</name>
    <name evidence="4" type="ORF">GIX83_08165</name>
    <name evidence="6" type="ORF">HF865_05255</name>
    <name evidence="3" type="ORF">LR3_07140</name>
</gene>
<evidence type="ECO:0000313" key="12">
    <source>
        <dbReference type="EMBL" id="OYS68959.1"/>
    </source>
</evidence>
<reference evidence="6 31" key="18">
    <citation type="submission" date="2020-04" db="EMBL/GenBank/DDBJ databases">
        <authorList>
            <person name="Hitch T.C.A."/>
            <person name="Wylensek D."/>
            <person name="Clavel T."/>
        </authorList>
    </citation>
    <scope>NUCLEOTIDE SEQUENCE [LARGE SCALE GENOMIC DNA]</scope>
    <source>
        <strain evidence="6 31">WCA-386-APC-4I</strain>
    </source>
</reference>
<dbReference type="Proteomes" id="UP000184174">
    <property type="component" value="Unassembled WGS sequence"/>
</dbReference>
<reference evidence="7 19" key="2">
    <citation type="submission" date="2016-08" db="EMBL/GenBank/DDBJ databases">
        <title>Probiotic bacterium isolated from chicken gut.</title>
        <authorList>
            <person name="Levy J.L."/>
            <person name="Hassan H.M."/>
            <person name="Mendoza M.A."/>
        </authorList>
    </citation>
    <scope>NUCLEOTIDE SEQUENCE [LARGE SCALE GENOMIC DNA]</scope>
    <source>
        <strain evidence="7 19">P43</strain>
    </source>
</reference>
<feature type="domain" description="GFO/IDH/MocA-like oxidoreductase" evidence="2">
    <location>
        <begin position="140"/>
        <end position="252"/>
    </location>
</feature>
<reference evidence="17" key="14">
    <citation type="journal article" date="2019" name="Cell Metab.">
        <title>Nutrient sensing in CD11c cells alters the gut microbiome to regulate food intake and body mass.</title>
        <authorList>
            <person name="Chagwedera N.D."/>
            <person name="Ang Q.Y."/>
            <person name="Bisanz J.E."/>
            <person name="Leong Y.A."/>
            <person name="Ganeshan K."/>
            <person name="Cai J."/>
            <person name="Patterson A.D."/>
            <person name="Turnbaugh P.J."/>
            <person name="Chawla A."/>
        </authorList>
    </citation>
    <scope>NUCLEOTIDE SEQUENCE</scope>
    <source>
        <strain evidence="17">I8-5</strain>
    </source>
</reference>
<evidence type="ECO:0000313" key="7">
    <source>
        <dbReference type="EMBL" id="OCX49181.1"/>
    </source>
</evidence>
<evidence type="ECO:0000313" key="6">
    <source>
        <dbReference type="EMBL" id="NME22110.1"/>
    </source>
</evidence>
<evidence type="ECO:0000313" key="19">
    <source>
        <dbReference type="Proteomes" id="UP000095141"/>
    </source>
</evidence>
<dbReference type="EMBL" id="NGPL01000034">
    <property type="protein sequence ID" value="OYS68959.1"/>
    <property type="molecule type" value="Genomic_DNA"/>
</dbReference>
<dbReference type="InterPro" id="IPR036291">
    <property type="entry name" value="NAD(P)-bd_dom_sf"/>
</dbReference>
<reference evidence="25 26" key="10">
    <citation type="journal article" date="2018" name="Front. Microbiol.">
        <title>Comparative Genomics of the Herbivore Gut Symbiont Lactobacillus reuteri Reveals Genetic Diversity and Lifestyle Adaptation.</title>
        <authorList>
            <person name="Zhao J."/>
        </authorList>
    </citation>
    <scope>NUCLEOTIDE SEQUENCE [LARGE SCALE GENOMIC DNA]</scope>
    <source>
        <strain evidence="13 26">LR10</strain>
        <strain evidence="14 25">LR12</strain>
    </source>
</reference>
<dbReference type="SUPFAM" id="SSF51735">
    <property type="entry name" value="NAD(P)-binding Rossmann-fold domains"/>
    <property type="match status" value="1"/>
</dbReference>
<dbReference type="EMBL" id="SRKR01000013">
    <property type="protein sequence ID" value="TGB10502.1"/>
    <property type="molecule type" value="Genomic_DNA"/>
</dbReference>
<dbReference type="EMBL" id="QGHS01000020">
    <property type="protein sequence ID" value="PWT48452.1"/>
    <property type="molecule type" value="Genomic_DNA"/>
</dbReference>
<evidence type="ECO:0000313" key="11">
    <source>
        <dbReference type="EMBL" id="OTA91254.1"/>
    </source>
</evidence>
<name>A0A073JQ24_LIMRT</name>
<dbReference type="Pfam" id="PF01408">
    <property type="entry name" value="GFO_IDH_MocA"/>
    <property type="match status" value="1"/>
</dbReference>
<reference evidence="12" key="8">
    <citation type="submission" date="2017-05" db="EMBL/GenBank/DDBJ databases">
        <authorList>
            <person name="Song R."/>
            <person name="Chenine A.L."/>
            <person name="Ruprecht R.M."/>
        </authorList>
    </citation>
    <scope>NUCLEOTIDE SEQUENCE [LARGE SCALE GENOMIC DNA]</scope>
    <source>
        <strain evidence="12">114h</strain>
    </source>
</reference>
<dbReference type="EMBL" id="JABAFN010000015">
    <property type="protein sequence ID" value="NME22110.1"/>
    <property type="molecule type" value="Genomic_DNA"/>
</dbReference>
<evidence type="ECO:0000313" key="3">
    <source>
        <dbReference type="EMBL" id="KEK15540.1"/>
    </source>
</evidence>
<evidence type="ECO:0000313" key="28">
    <source>
        <dbReference type="Proteomes" id="UP000316394"/>
    </source>
</evidence>
<dbReference type="Proteomes" id="UP000452188">
    <property type="component" value="Unassembled WGS sequence"/>
</dbReference>
<reference evidence="14" key="12">
    <citation type="submission" date="2018-05" db="EMBL/GenBank/DDBJ databases">
        <authorList>
            <person name="Lanie J.A."/>
            <person name="Ng W.-L."/>
            <person name="Kazmierczak K.M."/>
            <person name="Andrzejewski T.M."/>
            <person name="Davidsen T.M."/>
            <person name="Wayne K.J."/>
            <person name="Tettelin H."/>
            <person name="Glass J.I."/>
            <person name="Rusch D."/>
            <person name="Podicherti R."/>
            <person name="Tsui H.-C.T."/>
            <person name="Winkler M.E."/>
        </authorList>
    </citation>
    <scope>NUCLEOTIDE SEQUENCE</scope>
    <source>
        <strain evidence="14">LR12</strain>
    </source>
</reference>
<reference evidence="29 30" key="17">
    <citation type="submission" date="2019-11" db="EMBL/GenBank/DDBJ databases">
        <title>Draft genome sequence of 12 host-associated Lactobacillus reuteri rodent strains.</title>
        <authorList>
            <person name="Zhang S."/>
            <person name="Ozcam M."/>
            <person name="Van Pijkeren J.P."/>
        </authorList>
    </citation>
    <scope>NUCLEOTIDE SEQUENCE [LARGE SCALE GENOMIC DNA]</scope>
    <source>
        <strain evidence="5 30">6799jm-1</strain>
        <strain evidence="4 29">Rat19</strain>
    </source>
</reference>
<dbReference type="GeneID" id="77191403"/>
<dbReference type="Proteomes" id="UP000297521">
    <property type="component" value="Unassembled WGS sequence"/>
</dbReference>
<evidence type="ECO:0000313" key="8">
    <source>
        <dbReference type="EMBL" id="OJI11031.1"/>
    </source>
</evidence>
<evidence type="ECO:0000259" key="1">
    <source>
        <dbReference type="Pfam" id="PF01408"/>
    </source>
</evidence>
<evidence type="ECO:0000313" key="22">
    <source>
        <dbReference type="Proteomes" id="UP000194219"/>
    </source>
</evidence>
<sequence>MLKLGVIGTNIITDQMLDAAKTTGKYELTAVYSRTLEHAEKFGKPYGATEFYDDIDKFFEEGDFDVVYIASPNSLHYQQARKAIENDKFIIVEKPAFVNPSEYSAIESLLAAHPKARLVEAARHIHTKIYQAALKKVDEMKEHYVQGATITVMKYSSRFDKVLNGSEPYPNIFTLKYAGGALMDLGVYAVYGAVTIYGEPESVVYFPTLTKTGVDGKGVAILNYDKFTVTLNFGKTANSHLYSEVYGLKDTLVFDSIFDTRKVTYYDADQNAHPIEAPVEENSMTDEMNDFADLFNNPDDEEEMKKYKHWLELSKTVNSVMYSLRQSAQLVFPSDNDQE</sequence>
<evidence type="ECO:0000313" key="20">
    <source>
        <dbReference type="Proteomes" id="UP000184174"/>
    </source>
</evidence>
<dbReference type="EMBL" id="MKQH01000014">
    <property type="protein sequence ID" value="OJI11031.1"/>
    <property type="molecule type" value="Genomic_DNA"/>
</dbReference>
<dbReference type="EMBL" id="CP041676">
    <property type="protein sequence ID" value="QDR72084.1"/>
    <property type="molecule type" value="Genomic_DNA"/>
</dbReference>
<reference evidence="12 24" key="9">
    <citation type="submission" date="2017-09" db="EMBL/GenBank/DDBJ databases">
        <title>Tripartite evolution among Lactobacillus johnsonii, Lactobacillus taiwanensis, Lactobacillus reuteri and their rodent host.</title>
        <authorList>
            <person name="Wang T."/>
            <person name="Knowles S."/>
            <person name="Cheng C."/>
        </authorList>
    </citation>
    <scope>NUCLEOTIDE SEQUENCE [LARGE SCALE GENOMIC DNA]</scope>
    <source>
        <strain evidence="12 24">114h</strain>
    </source>
</reference>
<evidence type="ECO:0000313" key="29">
    <source>
        <dbReference type="Proteomes" id="UP000430985"/>
    </source>
</evidence>
<dbReference type="Proteomes" id="UP000316394">
    <property type="component" value="Chromosome"/>
</dbReference>
<reference evidence="13" key="13">
    <citation type="submission" date="2018-05" db="EMBL/GenBank/DDBJ databases">
        <authorList>
            <person name="Peng X.Y."/>
            <person name="Xu Y.F."/>
            <person name="Luo D."/>
            <person name="Yu J."/>
            <person name="Gu J.Y."/>
        </authorList>
    </citation>
    <scope>NUCLEOTIDE SEQUENCE</scope>
    <source>
        <strain evidence="13">LR10</strain>
    </source>
</reference>
<dbReference type="Proteomes" id="UP000587270">
    <property type="component" value="Unassembled WGS sequence"/>
</dbReference>
<dbReference type="EMBL" id="QGHT01000001">
    <property type="protein sequence ID" value="PWT43577.1"/>
    <property type="molecule type" value="Genomic_DNA"/>
</dbReference>